<protein>
    <submittedName>
        <fullName evidence="2">Uncharacterized protein</fullName>
    </submittedName>
</protein>
<feature type="region of interest" description="Disordered" evidence="1">
    <location>
        <begin position="244"/>
        <end position="290"/>
    </location>
</feature>
<dbReference type="InParanoid" id="A0A165HDY3"/>
<evidence type="ECO:0000256" key="1">
    <source>
        <dbReference type="SAM" id="MobiDB-lite"/>
    </source>
</evidence>
<proteinExistence type="predicted"/>
<feature type="compositionally biased region" description="Polar residues" evidence="1">
    <location>
        <begin position="208"/>
        <end position="219"/>
    </location>
</feature>
<feature type="region of interest" description="Disordered" evidence="1">
    <location>
        <begin position="186"/>
        <end position="219"/>
    </location>
</feature>
<reference evidence="2 3" key="1">
    <citation type="journal article" date="2016" name="Mol. Biol. Evol.">
        <title>Comparative Genomics of Early-Diverging Mushroom-Forming Fungi Provides Insights into the Origins of Lignocellulose Decay Capabilities.</title>
        <authorList>
            <person name="Nagy L.G."/>
            <person name="Riley R."/>
            <person name="Tritt A."/>
            <person name="Adam C."/>
            <person name="Daum C."/>
            <person name="Floudas D."/>
            <person name="Sun H."/>
            <person name="Yadav J.S."/>
            <person name="Pangilinan J."/>
            <person name="Larsson K.H."/>
            <person name="Matsuura K."/>
            <person name="Barry K."/>
            <person name="Labutti K."/>
            <person name="Kuo R."/>
            <person name="Ohm R.A."/>
            <person name="Bhattacharya S.S."/>
            <person name="Shirouzu T."/>
            <person name="Yoshinaga Y."/>
            <person name="Martin F.M."/>
            <person name="Grigoriev I.V."/>
            <person name="Hibbett D.S."/>
        </authorList>
    </citation>
    <scope>NUCLEOTIDE SEQUENCE [LARGE SCALE GENOMIC DNA]</scope>
    <source>
        <strain evidence="2 3">HHB12029</strain>
    </source>
</reference>
<evidence type="ECO:0000313" key="3">
    <source>
        <dbReference type="Proteomes" id="UP000077266"/>
    </source>
</evidence>
<keyword evidence="3" id="KW-1185">Reference proteome</keyword>
<organism evidence="2 3">
    <name type="scientific">Exidia glandulosa HHB12029</name>
    <dbReference type="NCBI Taxonomy" id="1314781"/>
    <lineage>
        <taxon>Eukaryota</taxon>
        <taxon>Fungi</taxon>
        <taxon>Dikarya</taxon>
        <taxon>Basidiomycota</taxon>
        <taxon>Agaricomycotina</taxon>
        <taxon>Agaricomycetes</taxon>
        <taxon>Auriculariales</taxon>
        <taxon>Exidiaceae</taxon>
        <taxon>Exidia</taxon>
    </lineage>
</organism>
<dbReference type="AlphaFoldDB" id="A0A165HDY3"/>
<feature type="compositionally biased region" description="Low complexity" evidence="1">
    <location>
        <begin position="258"/>
        <end position="273"/>
    </location>
</feature>
<name>A0A165HDY3_EXIGL</name>
<feature type="compositionally biased region" description="Polar residues" evidence="1">
    <location>
        <begin position="41"/>
        <end position="52"/>
    </location>
</feature>
<feature type="compositionally biased region" description="Polar residues" evidence="1">
    <location>
        <begin position="1"/>
        <end position="14"/>
    </location>
</feature>
<sequence>MHTTSLAPNKSQPDSIPASGLSFADMTSRVRRPNKSRSRAQSKASPAHNTPSGDPHKIPKSTARLLDWCPTARRANSTEFYFRRARFIPTAPTTRQIHTIPDDTRHIPAHRRTRPNLMDGANRMRPRRARFTPYPNATSTEFYFTFTPYPTKRDDCDPISAYQMDGVNMNPMIHTIPDKTRYIYAHRRPRPNSTSGAGQLRSGRRANPPQTDSYHTALTTRQIHTIPKRDLDRTLLHLLNASSAHGHADETRQIDTISPRFGGRPRPRSVSSRALDNSTEDVPGDASGRP</sequence>
<feature type="compositionally biased region" description="Basic residues" evidence="1">
    <location>
        <begin position="29"/>
        <end position="40"/>
    </location>
</feature>
<dbReference type="EMBL" id="KV426019">
    <property type="protein sequence ID" value="KZV91828.1"/>
    <property type="molecule type" value="Genomic_DNA"/>
</dbReference>
<dbReference type="Proteomes" id="UP000077266">
    <property type="component" value="Unassembled WGS sequence"/>
</dbReference>
<feature type="region of interest" description="Disordered" evidence="1">
    <location>
        <begin position="1"/>
        <end position="61"/>
    </location>
</feature>
<gene>
    <name evidence="2" type="ORF">EXIGLDRAFT_769515</name>
</gene>
<evidence type="ECO:0000313" key="2">
    <source>
        <dbReference type="EMBL" id="KZV91828.1"/>
    </source>
</evidence>
<accession>A0A165HDY3</accession>